<dbReference type="SUPFAM" id="SSF54427">
    <property type="entry name" value="NTF2-like"/>
    <property type="match status" value="1"/>
</dbReference>
<proteinExistence type="predicted"/>
<evidence type="ECO:0000259" key="6">
    <source>
        <dbReference type="Pfam" id="PF04335"/>
    </source>
</evidence>
<dbReference type="GO" id="GO:0016020">
    <property type="term" value="C:membrane"/>
    <property type="evidence" value="ECO:0007669"/>
    <property type="project" value="UniProtKB-SubCell"/>
</dbReference>
<accession>A0A346B2H8</accession>
<dbReference type="EMBL" id="CP029462">
    <property type="protein sequence ID" value="AXL22321.1"/>
    <property type="molecule type" value="Genomic_DNA"/>
</dbReference>
<dbReference type="AlphaFoldDB" id="A0A346B2H8"/>
<dbReference type="OrthoDB" id="9778195at2"/>
<dbReference type="InterPro" id="IPR007430">
    <property type="entry name" value="VirB8"/>
</dbReference>
<evidence type="ECO:0000256" key="5">
    <source>
        <dbReference type="SAM" id="Phobius"/>
    </source>
</evidence>
<feature type="domain" description="Bacterial virulence protein VirB8" evidence="6">
    <location>
        <begin position="11"/>
        <end position="203"/>
    </location>
</feature>
<evidence type="ECO:0000256" key="1">
    <source>
        <dbReference type="ARBA" id="ARBA00004167"/>
    </source>
</evidence>
<reference evidence="7 8" key="1">
    <citation type="submission" date="2018-05" db="EMBL/GenBank/DDBJ databases">
        <title>Complete genome sequence of Megasphaera sp. AJH120T, isolated from the ceca of a chicken.</title>
        <authorList>
            <person name="Maki J."/>
            <person name="Looft T."/>
        </authorList>
    </citation>
    <scope>NUCLEOTIDE SEQUENCE [LARGE SCALE GENOMIC DNA]</scope>
    <source>
        <strain evidence="7 8">AJH120</strain>
    </source>
</reference>
<evidence type="ECO:0000256" key="4">
    <source>
        <dbReference type="ARBA" id="ARBA00023136"/>
    </source>
</evidence>
<name>A0A346B2H8_9FIRM</name>
<protein>
    <submittedName>
        <fullName evidence="7">Conjugal transfer protein TrbF</fullName>
    </submittedName>
</protein>
<dbReference type="Proteomes" id="UP000254337">
    <property type="component" value="Chromosome"/>
</dbReference>
<dbReference type="InterPro" id="IPR032710">
    <property type="entry name" value="NTF2-like_dom_sf"/>
</dbReference>
<keyword evidence="4 5" id="KW-0472">Membrane</keyword>
<organism evidence="7 8">
    <name type="scientific">Megasphaera stantonii</name>
    <dbReference type="NCBI Taxonomy" id="2144175"/>
    <lineage>
        <taxon>Bacteria</taxon>
        <taxon>Bacillati</taxon>
        <taxon>Bacillota</taxon>
        <taxon>Negativicutes</taxon>
        <taxon>Veillonellales</taxon>
        <taxon>Veillonellaceae</taxon>
        <taxon>Megasphaera</taxon>
    </lineage>
</organism>
<evidence type="ECO:0000313" key="8">
    <source>
        <dbReference type="Proteomes" id="UP000254337"/>
    </source>
</evidence>
<evidence type="ECO:0000256" key="2">
    <source>
        <dbReference type="ARBA" id="ARBA00022692"/>
    </source>
</evidence>
<feature type="transmembrane region" description="Helical" evidence="5">
    <location>
        <begin position="20"/>
        <end position="41"/>
    </location>
</feature>
<keyword evidence="8" id="KW-1185">Reference proteome</keyword>
<gene>
    <name evidence="7" type="ORF">DKB62_01205</name>
</gene>
<evidence type="ECO:0000313" key="7">
    <source>
        <dbReference type="EMBL" id="AXL22321.1"/>
    </source>
</evidence>
<dbReference type="CDD" id="cd16425">
    <property type="entry name" value="TrbF"/>
    <property type="match status" value="1"/>
</dbReference>
<keyword evidence="3 5" id="KW-1133">Transmembrane helix</keyword>
<evidence type="ECO:0000256" key="3">
    <source>
        <dbReference type="ARBA" id="ARBA00022989"/>
    </source>
</evidence>
<keyword evidence="2 5" id="KW-0812">Transmembrane</keyword>
<dbReference type="InterPro" id="IPR035658">
    <property type="entry name" value="TrbF"/>
</dbReference>
<comment type="subcellular location">
    <subcellularLocation>
        <location evidence="1">Membrane</location>
        <topology evidence="1">Single-pass membrane protein</topology>
    </subcellularLocation>
</comment>
<dbReference type="Pfam" id="PF04335">
    <property type="entry name" value="VirB8"/>
    <property type="match status" value="1"/>
</dbReference>
<dbReference type="KEGG" id="meg:DKB62_01205"/>
<dbReference type="Gene3D" id="3.10.450.230">
    <property type="entry name" value="VirB8 protein"/>
    <property type="match status" value="1"/>
</dbReference>
<sequence length="226" mass="25147">MKPYSDDLLNFKQQRDTAFWLMKACIVIIGICVIVTVLIATTYNYKTYVVRVDNATGQVETGGELKATNYSPREAEIKYFLTNFVADTRTVPLDPVQYKNNVDRAAHYLTTQSANKLADMLKNDDPRAKLGKMTVQPTIRSIQLQPGSKGTYQVRWSEEEYSLSGSSTHRINNYVALFAVTVDPPTKEAELLINPLGLKIKDLTMSIESTSKAPTPALQGGTSNET</sequence>